<sequence length="88" mass="9229">MIRFAPQAAQIATPLKAIKESPAVEPAKVTDEGKEIAEIGMLLAELPEVSAPAPSKTNSSHQSAKARSPRKPKAKPDATAAMQLDLNA</sequence>
<accession>A0ABT7JYX3</accession>
<gene>
    <name evidence="2" type="ORF">PY649_14495</name>
</gene>
<keyword evidence="3" id="KW-1185">Reference proteome</keyword>
<name>A0ABT7JYX3_9HYPH</name>
<proteinExistence type="predicted"/>
<comment type="caution">
    <text evidence="2">The sequence shown here is derived from an EMBL/GenBank/DDBJ whole genome shotgun (WGS) entry which is preliminary data.</text>
</comment>
<dbReference type="EMBL" id="JARFYM010000010">
    <property type="protein sequence ID" value="MDL2400114.1"/>
    <property type="molecule type" value="Genomic_DNA"/>
</dbReference>
<evidence type="ECO:0000313" key="3">
    <source>
        <dbReference type="Proteomes" id="UP001172645"/>
    </source>
</evidence>
<protein>
    <recommendedName>
        <fullName evidence="4">Poly(Hydroxyalkanoate) granule-associated protein</fullName>
    </recommendedName>
</protein>
<evidence type="ECO:0000313" key="2">
    <source>
        <dbReference type="EMBL" id="MDL2400114.1"/>
    </source>
</evidence>
<reference evidence="2" key="1">
    <citation type="submission" date="2023-06" db="EMBL/GenBank/DDBJ databases">
        <title>Phylogenetic Diversity of Rhizobium strains.</title>
        <authorList>
            <person name="Moura F.T."/>
            <person name="Helene L.C.F."/>
            <person name="Hungria M."/>
        </authorList>
    </citation>
    <scope>NUCLEOTIDE SEQUENCE</scope>
    <source>
        <strain evidence="2">CCGE526</strain>
    </source>
</reference>
<feature type="region of interest" description="Disordered" evidence="1">
    <location>
        <begin position="47"/>
        <end position="88"/>
    </location>
</feature>
<evidence type="ECO:0000256" key="1">
    <source>
        <dbReference type="SAM" id="MobiDB-lite"/>
    </source>
</evidence>
<dbReference type="RefSeq" id="WP_285869175.1">
    <property type="nucleotide sequence ID" value="NZ_JARFYM010000010.1"/>
</dbReference>
<evidence type="ECO:0008006" key="4">
    <source>
        <dbReference type="Google" id="ProtNLM"/>
    </source>
</evidence>
<dbReference type="Proteomes" id="UP001172645">
    <property type="component" value="Unassembled WGS sequence"/>
</dbReference>
<organism evidence="2 3">
    <name type="scientific">Rhizobium mayense</name>
    <dbReference type="NCBI Taxonomy" id="1312184"/>
    <lineage>
        <taxon>Bacteria</taxon>
        <taxon>Pseudomonadati</taxon>
        <taxon>Pseudomonadota</taxon>
        <taxon>Alphaproteobacteria</taxon>
        <taxon>Hyphomicrobiales</taxon>
        <taxon>Rhizobiaceae</taxon>
        <taxon>Rhizobium/Agrobacterium group</taxon>
        <taxon>Rhizobium</taxon>
    </lineage>
</organism>